<dbReference type="InterPro" id="IPR029044">
    <property type="entry name" value="Nucleotide-diphossugar_trans"/>
</dbReference>
<evidence type="ECO:0000313" key="3">
    <source>
        <dbReference type="Proteomes" id="UP000515511"/>
    </source>
</evidence>
<evidence type="ECO:0000313" key="2">
    <source>
        <dbReference type="EMBL" id="QNE35083.1"/>
    </source>
</evidence>
<dbReference type="PANTHER" id="PTHR43685">
    <property type="entry name" value="GLYCOSYLTRANSFERASE"/>
    <property type="match status" value="1"/>
</dbReference>
<sequence length="325" mass="35037">MADRPRISAVLCTHNGAAHLESQLRSILAQTRPVDELVISDDASTDGTRALLEAFAAQAPEGLDVLVEFREQALGVTANFEAAMARATGEVIVLCDQDDVWEPGKVEAFGAALGGSGLRLVFTDARLIDDSGSVLPGTLFGNLRVSAAERGAIASGRALDVLLRRNIVTGATAALRAELLAASTPFPASWVHDEWLAVTAAVLGAVELGPEPLTRYRLHGANQIGAPKLTRSTALSRFTQPRGPRNARLLERARALAERFEVDVAVPVQVRHALAEKLQHEIVRSDYPGSRVRRLLPILAEALRGRYRRYGLGVRDMVRDLVQPA</sequence>
<dbReference type="Gene3D" id="3.90.550.10">
    <property type="entry name" value="Spore Coat Polysaccharide Biosynthesis Protein SpsA, Chain A"/>
    <property type="match status" value="1"/>
</dbReference>
<evidence type="ECO:0000259" key="1">
    <source>
        <dbReference type="Pfam" id="PF00535"/>
    </source>
</evidence>
<dbReference type="Proteomes" id="UP000515511">
    <property type="component" value="Chromosome"/>
</dbReference>
<accession>A0A7G6Y9B8</accession>
<dbReference type="GO" id="GO:0016740">
    <property type="term" value="F:transferase activity"/>
    <property type="evidence" value="ECO:0007669"/>
    <property type="project" value="UniProtKB-KW"/>
</dbReference>
<organism evidence="2 3">
    <name type="scientific">Leifsonia shinshuensis</name>
    <dbReference type="NCBI Taxonomy" id="150026"/>
    <lineage>
        <taxon>Bacteria</taxon>
        <taxon>Bacillati</taxon>
        <taxon>Actinomycetota</taxon>
        <taxon>Actinomycetes</taxon>
        <taxon>Micrococcales</taxon>
        <taxon>Microbacteriaceae</taxon>
        <taxon>Leifsonia</taxon>
    </lineage>
</organism>
<gene>
    <name evidence="2" type="ORF">F1C12_08035</name>
</gene>
<dbReference type="EMBL" id="CP043641">
    <property type="protein sequence ID" value="QNE35083.1"/>
    <property type="molecule type" value="Genomic_DNA"/>
</dbReference>
<proteinExistence type="predicted"/>
<dbReference type="Pfam" id="PF00535">
    <property type="entry name" value="Glycos_transf_2"/>
    <property type="match status" value="1"/>
</dbReference>
<feature type="domain" description="Glycosyltransferase 2-like" evidence="1">
    <location>
        <begin position="8"/>
        <end position="110"/>
    </location>
</feature>
<name>A0A7G6Y9B8_9MICO</name>
<protein>
    <submittedName>
        <fullName evidence="2">Glycosyltransferase</fullName>
    </submittedName>
</protein>
<dbReference type="SUPFAM" id="SSF53448">
    <property type="entry name" value="Nucleotide-diphospho-sugar transferases"/>
    <property type="match status" value="1"/>
</dbReference>
<dbReference type="RefSeq" id="WP_185278250.1">
    <property type="nucleotide sequence ID" value="NZ_CP043641.1"/>
</dbReference>
<dbReference type="InterPro" id="IPR001173">
    <property type="entry name" value="Glyco_trans_2-like"/>
</dbReference>
<dbReference type="InterPro" id="IPR050834">
    <property type="entry name" value="Glycosyltransf_2"/>
</dbReference>
<dbReference type="AlphaFoldDB" id="A0A7G6Y9B8"/>
<keyword evidence="2" id="KW-0808">Transferase</keyword>
<dbReference type="KEGG" id="lse:F1C12_08035"/>
<reference evidence="3" key="1">
    <citation type="submission" date="2019-09" db="EMBL/GenBank/DDBJ databases">
        <title>Antimicrobial potential of Antarctic Bacteria.</title>
        <authorList>
            <person name="Benaud N."/>
            <person name="Edwards R.J."/>
            <person name="Ferrari B.C."/>
        </authorList>
    </citation>
    <scope>NUCLEOTIDE SEQUENCE [LARGE SCALE GENOMIC DNA]</scope>
    <source>
        <strain evidence="3">INR9</strain>
    </source>
</reference>
<dbReference type="PANTHER" id="PTHR43685:SF11">
    <property type="entry name" value="GLYCOSYLTRANSFERASE TAGX-RELATED"/>
    <property type="match status" value="1"/>
</dbReference>